<dbReference type="STRING" id="142588.SAMN04488559_108100"/>
<protein>
    <submittedName>
        <fullName evidence="2">Uncharacterized protein</fullName>
    </submittedName>
</protein>
<name>A0A1H9SQ68_9LACT</name>
<keyword evidence="1" id="KW-0472">Membrane</keyword>
<dbReference type="Proteomes" id="UP000198948">
    <property type="component" value="Unassembled WGS sequence"/>
</dbReference>
<organism evidence="2 3">
    <name type="scientific">Isobaculum melis</name>
    <dbReference type="NCBI Taxonomy" id="142588"/>
    <lineage>
        <taxon>Bacteria</taxon>
        <taxon>Bacillati</taxon>
        <taxon>Bacillota</taxon>
        <taxon>Bacilli</taxon>
        <taxon>Lactobacillales</taxon>
        <taxon>Carnobacteriaceae</taxon>
        <taxon>Isobaculum</taxon>
    </lineage>
</organism>
<evidence type="ECO:0000313" key="3">
    <source>
        <dbReference type="Proteomes" id="UP000198948"/>
    </source>
</evidence>
<evidence type="ECO:0000313" key="2">
    <source>
        <dbReference type="EMBL" id="SER87162.1"/>
    </source>
</evidence>
<proteinExistence type="predicted"/>
<keyword evidence="1" id="KW-0812">Transmembrane</keyword>
<feature type="transmembrane region" description="Helical" evidence="1">
    <location>
        <begin position="48"/>
        <end position="66"/>
    </location>
</feature>
<keyword evidence="3" id="KW-1185">Reference proteome</keyword>
<accession>A0A1H9SQ68</accession>
<reference evidence="2 3" key="1">
    <citation type="submission" date="2016-10" db="EMBL/GenBank/DDBJ databases">
        <authorList>
            <person name="de Groot N.N."/>
        </authorList>
    </citation>
    <scope>NUCLEOTIDE SEQUENCE [LARGE SCALE GENOMIC DNA]</scope>
    <source>
        <strain evidence="2 3">DSM 13760</strain>
    </source>
</reference>
<dbReference type="OrthoDB" id="2166274at2"/>
<keyword evidence="1" id="KW-1133">Transmembrane helix</keyword>
<sequence>MNASTWQAAETWYESHVLLWLILIVISIFGLLFVLFYRERKHAKKWRLFFCLSLIISGFWTTFQSIKYQSYLDLVTKVSMQIRDRKMGPLGYQYYQKNDKEFYTRLYLPDKIRALPFYQEATVRYPITYLGKNHDSHYFSYQEQIFRERKFVTFSLDVTETELLGSQFILADEDYQSIGFFSPKSIYYKEILVNQSEQGKEYEVPYGELKAGHKIFNDWIFASN</sequence>
<dbReference type="RefSeq" id="WP_092652112.1">
    <property type="nucleotide sequence ID" value="NZ_FOHA01000008.1"/>
</dbReference>
<feature type="transmembrane region" description="Helical" evidence="1">
    <location>
        <begin position="17"/>
        <end position="36"/>
    </location>
</feature>
<dbReference type="AlphaFoldDB" id="A0A1H9SQ68"/>
<evidence type="ECO:0000256" key="1">
    <source>
        <dbReference type="SAM" id="Phobius"/>
    </source>
</evidence>
<gene>
    <name evidence="2" type="ORF">SAMN04488559_108100</name>
</gene>
<dbReference type="EMBL" id="FOHA01000008">
    <property type="protein sequence ID" value="SER87162.1"/>
    <property type="molecule type" value="Genomic_DNA"/>
</dbReference>